<keyword evidence="5" id="KW-1185">Reference proteome</keyword>
<dbReference type="PANTHER" id="PTHR28629:SF4">
    <property type="entry name" value="TRIOKINASE_FMN CYCLASE"/>
    <property type="match status" value="1"/>
</dbReference>
<protein>
    <submittedName>
        <fullName evidence="4">Dihydroxyacetone kinase subunit L</fullName>
    </submittedName>
</protein>
<evidence type="ECO:0000256" key="1">
    <source>
        <dbReference type="ARBA" id="ARBA00022679"/>
    </source>
</evidence>
<gene>
    <name evidence="4" type="primary">dhaL</name>
    <name evidence="4" type="ORF">FE263_12830</name>
</gene>
<dbReference type="RefSeq" id="WP_138326423.1">
    <property type="nucleotide sequence ID" value="NZ_VCDI01000004.1"/>
</dbReference>
<dbReference type="OrthoDB" id="9800291at2"/>
<dbReference type="InterPro" id="IPR036117">
    <property type="entry name" value="DhaL_dom_sf"/>
</dbReference>
<comment type="caution">
    <text evidence="4">The sequence shown here is derived from an EMBL/GenBank/DDBJ whole genome shotgun (WGS) entry which is preliminary data.</text>
</comment>
<dbReference type="InterPro" id="IPR004007">
    <property type="entry name" value="DhaL_dom"/>
</dbReference>
<dbReference type="GO" id="GO:0004371">
    <property type="term" value="F:glycerone kinase activity"/>
    <property type="evidence" value="ECO:0007669"/>
    <property type="project" value="InterPro"/>
</dbReference>
<proteinExistence type="predicted"/>
<dbReference type="AlphaFoldDB" id="A0A5R9J310"/>
<dbReference type="Gene3D" id="1.25.40.340">
    <property type="match status" value="1"/>
</dbReference>
<evidence type="ECO:0000313" key="4">
    <source>
        <dbReference type="EMBL" id="TLU72015.1"/>
    </source>
</evidence>
<dbReference type="InterPro" id="IPR050861">
    <property type="entry name" value="Dihydroxyacetone_Kinase"/>
</dbReference>
<dbReference type="InterPro" id="IPR012737">
    <property type="entry name" value="DhaK_L_YcgS"/>
</dbReference>
<name>A0A5R9J310_9PROT</name>
<dbReference type="SUPFAM" id="SSF101473">
    <property type="entry name" value="DhaL-like"/>
    <property type="match status" value="1"/>
</dbReference>
<dbReference type="Proteomes" id="UP000305654">
    <property type="component" value="Unassembled WGS sequence"/>
</dbReference>
<sequence>MADELDAVAVRAMLLQVCTRMIENTDRLTEADQAVGDGDHGIGMRRGFTAARDKLEALEPASVAEVFKTVGTAVMAQTGGASGAVFGTLYRAGATACGDHALDAATFLAFLEQGLAAVQKRGGAVPGAKTMIDALAPAAEAARAAQADGLAAMIRAAADAAQQGVQASRDMIATTGKARTLGERSLGHPDPGAISMQIQLAAMQDYVAGQRED</sequence>
<reference evidence="4 5" key="1">
    <citation type="submission" date="2019-05" db="EMBL/GenBank/DDBJ databases">
        <authorList>
            <person name="Pankratov T."/>
            <person name="Grouzdev D."/>
        </authorList>
    </citation>
    <scope>NUCLEOTIDE SEQUENCE [LARGE SCALE GENOMIC DNA]</scope>
    <source>
        <strain evidence="4 5">KEBCLARHB70R</strain>
    </source>
</reference>
<evidence type="ECO:0000259" key="3">
    <source>
        <dbReference type="PROSITE" id="PS51480"/>
    </source>
</evidence>
<organism evidence="4 5">
    <name type="scientific">Lichenicoccus roseus</name>
    <dbReference type="NCBI Taxonomy" id="2683649"/>
    <lineage>
        <taxon>Bacteria</taxon>
        <taxon>Pseudomonadati</taxon>
        <taxon>Pseudomonadota</taxon>
        <taxon>Alphaproteobacteria</taxon>
        <taxon>Acetobacterales</taxon>
        <taxon>Acetobacteraceae</taxon>
        <taxon>Lichenicoccus</taxon>
    </lineage>
</organism>
<dbReference type="NCBIfam" id="TIGR02365">
    <property type="entry name" value="dha_L_ycgS"/>
    <property type="match status" value="1"/>
</dbReference>
<dbReference type="PANTHER" id="PTHR28629">
    <property type="entry name" value="TRIOKINASE/FMN CYCLASE"/>
    <property type="match status" value="1"/>
</dbReference>
<feature type="domain" description="DhaL" evidence="3">
    <location>
        <begin position="8"/>
        <end position="205"/>
    </location>
</feature>
<keyword evidence="2 4" id="KW-0418">Kinase</keyword>
<dbReference type="GO" id="GO:0005829">
    <property type="term" value="C:cytosol"/>
    <property type="evidence" value="ECO:0007669"/>
    <property type="project" value="TreeGrafter"/>
</dbReference>
<dbReference type="SMART" id="SM01120">
    <property type="entry name" value="Dak2"/>
    <property type="match status" value="1"/>
</dbReference>
<dbReference type="GO" id="GO:0019563">
    <property type="term" value="P:glycerol catabolic process"/>
    <property type="evidence" value="ECO:0007669"/>
    <property type="project" value="TreeGrafter"/>
</dbReference>
<dbReference type="EMBL" id="VCDI01000004">
    <property type="protein sequence ID" value="TLU72015.1"/>
    <property type="molecule type" value="Genomic_DNA"/>
</dbReference>
<accession>A0A5R9J310</accession>
<dbReference type="FunFam" id="1.25.40.340:FF:000002">
    <property type="entry name" value="Dihydroxyacetone kinase, L subunit"/>
    <property type="match status" value="1"/>
</dbReference>
<evidence type="ECO:0000313" key="5">
    <source>
        <dbReference type="Proteomes" id="UP000305654"/>
    </source>
</evidence>
<evidence type="ECO:0000256" key="2">
    <source>
        <dbReference type="ARBA" id="ARBA00022777"/>
    </source>
</evidence>
<dbReference type="PROSITE" id="PS51480">
    <property type="entry name" value="DHAL"/>
    <property type="match status" value="1"/>
</dbReference>
<dbReference type="Pfam" id="PF02734">
    <property type="entry name" value="Dak2"/>
    <property type="match status" value="1"/>
</dbReference>
<keyword evidence="1" id="KW-0808">Transferase</keyword>